<evidence type="ECO:0000256" key="7">
    <source>
        <dbReference type="SAM" id="MobiDB-lite"/>
    </source>
</evidence>
<dbReference type="InterPro" id="IPR038765">
    <property type="entry name" value="Papain-like_cys_pep_sf"/>
</dbReference>
<dbReference type="InterPro" id="IPR028889">
    <property type="entry name" value="USP"/>
</dbReference>
<keyword evidence="2 6" id="KW-0863">Zinc-finger</keyword>
<name>A0A6A4ZG22_APHAT</name>
<dbReference type="Gene3D" id="3.90.70.10">
    <property type="entry name" value="Cysteine proteinases"/>
    <property type="match status" value="1"/>
</dbReference>
<gene>
    <name evidence="10" type="ORF">AaE_014135</name>
</gene>
<dbReference type="CDD" id="cd02257">
    <property type="entry name" value="Peptidase_C19"/>
    <property type="match status" value="1"/>
</dbReference>
<dbReference type="GO" id="GO:0016579">
    <property type="term" value="P:protein deubiquitination"/>
    <property type="evidence" value="ECO:0007669"/>
    <property type="project" value="InterPro"/>
</dbReference>
<evidence type="ECO:0000256" key="4">
    <source>
        <dbReference type="ARBA" id="ARBA00022801"/>
    </source>
</evidence>
<dbReference type="PANTHER" id="PTHR22975:SF9">
    <property type="entry name" value="ECHINUS SPLICE FORM 3"/>
    <property type="match status" value="1"/>
</dbReference>
<evidence type="ECO:0000256" key="1">
    <source>
        <dbReference type="ARBA" id="ARBA00022723"/>
    </source>
</evidence>
<keyword evidence="1" id="KW-0479">Metal-binding</keyword>
<dbReference type="EMBL" id="VJMI01019798">
    <property type="protein sequence ID" value="KAF0706388.1"/>
    <property type="molecule type" value="Genomic_DNA"/>
</dbReference>
<proteinExistence type="predicted"/>
<evidence type="ECO:0000256" key="5">
    <source>
        <dbReference type="ARBA" id="ARBA00022833"/>
    </source>
</evidence>
<feature type="region of interest" description="Disordered" evidence="7">
    <location>
        <begin position="427"/>
        <end position="451"/>
    </location>
</feature>
<evidence type="ECO:0000259" key="9">
    <source>
        <dbReference type="PROSITE" id="PS50235"/>
    </source>
</evidence>
<keyword evidence="5" id="KW-0862">Zinc</keyword>
<dbReference type="PROSITE" id="PS01358">
    <property type="entry name" value="ZF_RANBP2_1"/>
    <property type="match status" value="1"/>
</dbReference>
<dbReference type="InterPro" id="IPR001394">
    <property type="entry name" value="Peptidase_C19_UCH"/>
</dbReference>
<accession>A0A6A4ZG22</accession>
<evidence type="ECO:0008006" key="12">
    <source>
        <dbReference type="Google" id="ProtNLM"/>
    </source>
</evidence>
<dbReference type="InterPro" id="IPR036034">
    <property type="entry name" value="PDZ_sf"/>
</dbReference>
<dbReference type="SUPFAM" id="SSF50156">
    <property type="entry name" value="PDZ domain-like"/>
    <property type="match status" value="1"/>
</dbReference>
<dbReference type="Gene3D" id="2.30.42.10">
    <property type="match status" value="1"/>
</dbReference>
<sequence>MTDRATLLKHTSMHKGLTNYVGQNNCFLNVIIQSLWHLDSFRVLITSSDHTALHSVHDTCLLCELKEIFTYYEYGEEKTLAPDNVRVALNVLSSQTDRFRLGAMADATETLDTILASMHADQVRHHAFPHPAPTTPLPPQQSLSSSIEINDTDCDPKCIGHALFESNMFDMYRCQSCQATSEPEMWKDTLYRVYFAELYQCVANTTTSAKSFFFRSSSPTANHPSNKENSFEAVLRTLLNEGPRRSCPENELTKCRGSCLVDRWLMKFPIVFAVSIVWPATTVGGVELKAFANIIPHQLDLGLIFRLGGDAADLPKPESIYVFRGMVCYYGQHYVSFFKSQSKAHEWYLFDDVQVHKVCMHIHLVAMDASTRMIYLISSERVPRHTIGSWDEVRRRIERGCYQPTILFWEKNQLKFDQLETLAQHVHLPPTSPRSPAKRPQEQPSPSSLVPVLPVVVHPPAKLSPPKPSRPTLACHVFTTNVAPRSPTLLPDQAASLDALDTLDEIDIGLQSSSKSGTRLSFTAPLPSLHRTPTSPLASHPSWEVLRAPVASSPDGKCRYIVRLTAQDGGLGLVVGDAISSLEPPSESSSDPHPPRRLMITALETSNSKRPLLPAVACGVICVGDQLLQVDGEVVEDESWTAWMAMERLVTASGPVTLTLARAVPWSCSHCTLINDVGATTCAACDRPHLQLPSSGAASSVAPNEESQKQQHTPAAAATADVFV</sequence>
<dbReference type="AlphaFoldDB" id="A0A6A4ZG22"/>
<keyword evidence="4" id="KW-0378">Hydrolase</keyword>
<feature type="domain" description="USP" evidence="9">
    <location>
        <begin position="15"/>
        <end position="382"/>
    </location>
</feature>
<dbReference type="Gene3D" id="2.30.30.380">
    <property type="entry name" value="Zn-finger domain of Sec23/24"/>
    <property type="match status" value="1"/>
</dbReference>
<dbReference type="InterPro" id="IPR001876">
    <property type="entry name" value="Znf_RanBP2"/>
</dbReference>
<evidence type="ECO:0000256" key="3">
    <source>
        <dbReference type="ARBA" id="ARBA00022786"/>
    </source>
</evidence>
<dbReference type="GO" id="GO:0004843">
    <property type="term" value="F:cysteine-type deubiquitinase activity"/>
    <property type="evidence" value="ECO:0007669"/>
    <property type="project" value="InterPro"/>
</dbReference>
<dbReference type="InterPro" id="IPR052398">
    <property type="entry name" value="Ubiquitin_hydrolase_53/54"/>
</dbReference>
<dbReference type="SMART" id="SM00228">
    <property type="entry name" value="PDZ"/>
    <property type="match status" value="1"/>
</dbReference>
<keyword evidence="3" id="KW-0833">Ubl conjugation pathway</keyword>
<dbReference type="SMART" id="SM00547">
    <property type="entry name" value="ZnF_RBZ"/>
    <property type="match status" value="1"/>
</dbReference>
<dbReference type="Proteomes" id="UP000469452">
    <property type="component" value="Unassembled WGS sequence"/>
</dbReference>
<dbReference type="CDD" id="cd00136">
    <property type="entry name" value="PDZ_canonical"/>
    <property type="match status" value="1"/>
</dbReference>
<evidence type="ECO:0000256" key="6">
    <source>
        <dbReference type="PROSITE-ProRule" id="PRU00322"/>
    </source>
</evidence>
<evidence type="ECO:0000313" key="11">
    <source>
        <dbReference type="Proteomes" id="UP000469452"/>
    </source>
</evidence>
<comment type="caution">
    <text evidence="10">The sequence shown here is derived from an EMBL/GenBank/DDBJ whole genome shotgun (WGS) entry which is preliminary data.</text>
</comment>
<feature type="domain" description="RanBP2-type" evidence="8">
    <location>
        <begin position="662"/>
        <end position="691"/>
    </location>
</feature>
<organism evidence="10 11">
    <name type="scientific">Aphanomyces astaci</name>
    <name type="common">Crayfish plague agent</name>
    <dbReference type="NCBI Taxonomy" id="112090"/>
    <lineage>
        <taxon>Eukaryota</taxon>
        <taxon>Sar</taxon>
        <taxon>Stramenopiles</taxon>
        <taxon>Oomycota</taxon>
        <taxon>Saprolegniomycetes</taxon>
        <taxon>Saprolegniales</taxon>
        <taxon>Verrucalvaceae</taxon>
        <taxon>Aphanomyces</taxon>
    </lineage>
</organism>
<evidence type="ECO:0000259" key="8">
    <source>
        <dbReference type="PROSITE" id="PS50199"/>
    </source>
</evidence>
<dbReference type="PROSITE" id="PS50199">
    <property type="entry name" value="ZF_RANBP2_2"/>
    <property type="match status" value="1"/>
</dbReference>
<protein>
    <recommendedName>
        <fullName evidence="12">USP domain-containing protein</fullName>
    </recommendedName>
</protein>
<dbReference type="GO" id="GO:0008270">
    <property type="term" value="F:zinc ion binding"/>
    <property type="evidence" value="ECO:0007669"/>
    <property type="project" value="UniProtKB-KW"/>
</dbReference>
<dbReference type="PANTHER" id="PTHR22975">
    <property type="entry name" value="UBIQUITIN SPECIFIC PROTEINASE"/>
    <property type="match status" value="1"/>
</dbReference>
<dbReference type="PROSITE" id="PS50235">
    <property type="entry name" value="USP_3"/>
    <property type="match status" value="1"/>
</dbReference>
<dbReference type="InterPro" id="IPR001478">
    <property type="entry name" value="PDZ"/>
</dbReference>
<dbReference type="SUPFAM" id="SSF54001">
    <property type="entry name" value="Cysteine proteinases"/>
    <property type="match status" value="1"/>
</dbReference>
<dbReference type="VEuPathDB" id="FungiDB:H257_01643"/>
<evidence type="ECO:0000256" key="2">
    <source>
        <dbReference type="ARBA" id="ARBA00022771"/>
    </source>
</evidence>
<dbReference type="Pfam" id="PF00443">
    <property type="entry name" value="UCH"/>
    <property type="match status" value="1"/>
</dbReference>
<evidence type="ECO:0000313" key="10">
    <source>
        <dbReference type="EMBL" id="KAF0706388.1"/>
    </source>
</evidence>
<feature type="region of interest" description="Disordered" evidence="7">
    <location>
        <begin position="694"/>
        <end position="718"/>
    </location>
</feature>
<reference evidence="10 11" key="1">
    <citation type="submission" date="2019-06" db="EMBL/GenBank/DDBJ databases">
        <title>Genomics analysis of Aphanomyces spp. identifies a new class of oomycete effector associated with host adaptation.</title>
        <authorList>
            <person name="Gaulin E."/>
        </authorList>
    </citation>
    <scope>NUCLEOTIDE SEQUENCE [LARGE SCALE GENOMIC DNA]</scope>
    <source>
        <strain evidence="10 11">E</strain>
    </source>
</reference>